<dbReference type="AlphaFoldDB" id="A0AAW1HN24"/>
<keyword evidence="3" id="KW-1185">Reference proteome</keyword>
<name>A0AAW1HN24_SAPOF</name>
<feature type="compositionally biased region" description="Low complexity" evidence="1">
    <location>
        <begin position="180"/>
        <end position="194"/>
    </location>
</feature>
<feature type="region of interest" description="Disordered" evidence="1">
    <location>
        <begin position="152"/>
        <end position="275"/>
    </location>
</feature>
<proteinExistence type="predicted"/>
<dbReference type="Proteomes" id="UP001443914">
    <property type="component" value="Unassembled WGS sequence"/>
</dbReference>
<evidence type="ECO:0000313" key="3">
    <source>
        <dbReference type="Proteomes" id="UP001443914"/>
    </source>
</evidence>
<organism evidence="2 3">
    <name type="scientific">Saponaria officinalis</name>
    <name type="common">Common soapwort</name>
    <name type="synonym">Lychnis saponaria</name>
    <dbReference type="NCBI Taxonomy" id="3572"/>
    <lineage>
        <taxon>Eukaryota</taxon>
        <taxon>Viridiplantae</taxon>
        <taxon>Streptophyta</taxon>
        <taxon>Embryophyta</taxon>
        <taxon>Tracheophyta</taxon>
        <taxon>Spermatophyta</taxon>
        <taxon>Magnoliopsida</taxon>
        <taxon>eudicotyledons</taxon>
        <taxon>Gunneridae</taxon>
        <taxon>Pentapetalae</taxon>
        <taxon>Caryophyllales</taxon>
        <taxon>Caryophyllaceae</taxon>
        <taxon>Caryophylleae</taxon>
        <taxon>Saponaria</taxon>
    </lineage>
</organism>
<evidence type="ECO:0000256" key="1">
    <source>
        <dbReference type="SAM" id="MobiDB-lite"/>
    </source>
</evidence>
<feature type="region of interest" description="Disordered" evidence="1">
    <location>
        <begin position="111"/>
        <end position="138"/>
    </location>
</feature>
<dbReference type="EMBL" id="JBDFQZ010000011">
    <property type="protein sequence ID" value="KAK9678116.1"/>
    <property type="molecule type" value="Genomic_DNA"/>
</dbReference>
<reference evidence="2" key="1">
    <citation type="submission" date="2024-03" db="EMBL/GenBank/DDBJ databases">
        <title>WGS assembly of Saponaria officinalis var. Norfolk2.</title>
        <authorList>
            <person name="Jenkins J."/>
            <person name="Shu S."/>
            <person name="Grimwood J."/>
            <person name="Barry K."/>
            <person name="Goodstein D."/>
            <person name="Schmutz J."/>
            <person name="Leebens-Mack J."/>
            <person name="Osbourn A."/>
        </authorList>
    </citation>
    <scope>NUCLEOTIDE SEQUENCE [LARGE SCALE GENOMIC DNA]</scope>
    <source>
        <strain evidence="2">JIC</strain>
    </source>
</reference>
<dbReference type="PANTHER" id="PTHR33356">
    <property type="entry name" value="TIP41-LIKE PROTEIN"/>
    <property type="match status" value="1"/>
</dbReference>
<accession>A0AAW1HN24</accession>
<protein>
    <submittedName>
        <fullName evidence="2">Uncharacterized protein</fullName>
    </submittedName>
</protein>
<feature type="compositionally biased region" description="Pro residues" evidence="1">
    <location>
        <begin position="125"/>
        <end position="135"/>
    </location>
</feature>
<feature type="region of interest" description="Disordered" evidence="1">
    <location>
        <begin position="34"/>
        <end position="80"/>
    </location>
</feature>
<feature type="compositionally biased region" description="Basic and acidic residues" evidence="1">
    <location>
        <begin position="231"/>
        <end position="240"/>
    </location>
</feature>
<dbReference type="PANTHER" id="PTHR33356:SF5">
    <property type="entry name" value="TIP41-LIKE PROTEIN"/>
    <property type="match status" value="1"/>
</dbReference>
<sequence length="275" mass="30282">MADELDDGEFWLPSDFLTDDDIRSNCPVHSKVVPLSTSPQSTLFGCDCNPQGSGSGSDSTHSSPTNDDDNEDKDDNNKINKAATLELLKKAAGEVAKMKLRSEKSTCTGTGFFDCSRQPAKKPLSSPPPPKPSAFPPSVYFNPHLPRFHPHMMWGPVQLTPSQQQQQSRDTKTHHHNNHRNNSNNKRPLGLAPGAWPPLPGQAQVQPMTSTCVGAPRESVGTGVFLPRRVPTPDDRKKSDGNTMKTKNNKDSQQRNNPPIKAKLDDIQLPSEWVY</sequence>
<comment type="caution">
    <text evidence="2">The sequence shown here is derived from an EMBL/GenBank/DDBJ whole genome shotgun (WGS) entry which is preliminary data.</text>
</comment>
<gene>
    <name evidence="2" type="ORF">RND81_11G188900</name>
</gene>
<evidence type="ECO:0000313" key="2">
    <source>
        <dbReference type="EMBL" id="KAK9678116.1"/>
    </source>
</evidence>